<reference evidence="11" key="1">
    <citation type="journal article" date="2020" name="mSystems">
        <title>Genome- and Community-Level Interaction Insights into Carbon Utilization and Element Cycling Functions of Hydrothermarchaeota in Hydrothermal Sediment.</title>
        <authorList>
            <person name="Zhou Z."/>
            <person name="Liu Y."/>
            <person name="Xu W."/>
            <person name="Pan J."/>
            <person name="Luo Z.H."/>
            <person name="Li M."/>
        </authorList>
    </citation>
    <scope>NUCLEOTIDE SEQUENCE [LARGE SCALE GENOMIC DNA]</scope>
    <source>
        <strain evidence="11">SpSt-618</strain>
        <strain evidence="12">SpSt-657</strain>
    </source>
</reference>
<dbReference type="GO" id="GO:0003723">
    <property type="term" value="F:RNA binding"/>
    <property type="evidence" value="ECO:0007669"/>
    <property type="project" value="TreeGrafter"/>
</dbReference>
<dbReference type="Gene3D" id="2.40.50.140">
    <property type="entry name" value="Nucleic acid-binding proteins"/>
    <property type="match status" value="1"/>
</dbReference>
<keyword evidence="8 9" id="KW-0030">Aminoacyl-tRNA synthetase</keyword>
<dbReference type="GO" id="GO:0005524">
    <property type="term" value="F:ATP binding"/>
    <property type="evidence" value="ECO:0007669"/>
    <property type="project" value="UniProtKB-UniRule"/>
</dbReference>
<dbReference type="EMBL" id="DTBZ01000076">
    <property type="protein sequence ID" value="HGQ18039.1"/>
    <property type="molecule type" value="Genomic_DNA"/>
</dbReference>
<dbReference type="InterPro" id="IPR006195">
    <property type="entry name" value="aa-tRNA-synth_II"/>
</dbReference>
<sequence length="435" mass="49407">METKFKSIRCRDVTPLLSGKTIVISGWVHQIRDLGGKKFIVLRDGSGVVQVTISKSEASRDVLDAVEDITPESVVQIRGVVKDDPRAPRGAEIVPIEFKILNLAKKPLPLDVSGKVGADIDTRLRERILDLRRAEMMSIVRIGDKALKVIREVLRSEGFVEIFTPKIIATATEGGANLFPVIYFGREAFLAQSPQLYKELLAASFERVFEIAPAWRAEESDTPYHLAEFVSVDIEAAFMDYEDVMKILEKVVYEVVKTIREENSDDLTTLNYDLPEVSLPLPRIRYVDAIRILRERGMDVKFGDDIGTPEQRVLASVLDAQLYFITEFPTRIRAFYTKPKDDDSEVSESFDLVWKFLELASGSSRIYKKEQLVEALKSRGMNVESFQFFIKWFDYGMPPHAGWGLGFARLLMMLTNRGSVKEVTLFPRDKKRLTP</sequence>
<evidence type="ECO:0000256" key="1">
    <source>
        <dbReference type="ARBA" id="ARBA00004496"/>
    </source>
</evidence>
<dbReference type="PROSITE" id="PS50862">
    <property type="entry name" value="AA_TRNA_LIGASE_II"/>
    <property type="match status" value="1"/>
</dbReference>
<feature type="binding site" evidence="9">
    <location>
        <position position="358"/>
    </location>
    <ligand>
        <name>Mg(2+)</name>
        <dbReference type="ChEBI" id="CHEBI:18420"/>
        <label>3</label>
    </ligand>
</feature>
<feature type="binding site" evidence="9">
    <location>
        <position position="361"/>
    </location>
    <ligand>
        <name>Mg(2+)</name>
        <dbReference type="ChEBI" id="CHEBI:18420"/>
        <label>2</label>
    </ligand>
</feature>
<dbReference type="EMBL" id="DTAI01000044">
    <property type="protein sequence ID" value="HGN36173.1"/>
    <property type="molecule type" value="Genomic_DNA"/>
</dbReference>
<dbReference type="GO" id="GO:0006422">
    <property type="term" value="P:aspartyl-tRNA aminoacylation"/>
    <property type="evidence" value="ECO:0007669"/>
    <property type="project" value="UniProtKB-UniRule"/>
</dbReference>
<comment type="catalytic activity">
    <reaction evidence="9">
        <text>tRNA(Asx) + L-aspartate + ATP = L-aspartyl-tRNA(Asx) + AMP + diphosphate</text>
        <dbReference type="Rhea" id="RHEA:18349"/>
        <dbReference type="Rhea" id="RHEA-COMP:9710"/>
        <dbReference type="Rhea" id="RHEA-COMP:9711"/>
        <dbReference type="ChEBI" id="CHEBI:29991"/>
        <dbReference type="ChEBI" id="CHEBI:30616"/>
        <dbReference type="ChEBI" id="CHEBI:33019"/>
        <dbReference type="ChEBI" id="CHEBI:78442"/>
        <dbReference type="ChEBI" id="CHEBI:78516"/>
        <dbReference type="ChEBI" id="CHEBI:456215"/>
        <dbReference type="EC" id="6.1.1.23"/>
    </reaction>
</comment>
<keyword evidence="3 9" id="KW-0963">Cytoplasm</keyword>
<dbReference type="AlphaFoldDB" id="A0A7J3I690"/>
<dbReference type="NCBIfam" id="NF003483">
    <property type="entry name" value="PRK05159.1"/>
    <property type="match status" value="1"/>
</dbReference>
<dbReference type="SUPFAM" id="SSF50249">
    <property type="entry name" value="Nucleic acid-binding proteins"/>
    <property type="match status" value="1"/>
</dbReference>
<dbReference type="CDD" id="cd00776">
    <property type="entry name" value="AsxRS_core"/>
    <property type="match status" value="1"/>
</dbReference>
<evidence type="ECO:0000256" key="3">
    <source>
        <dbReference type="ARBA" id="ARBA00022490"/>
    </source>
</evidence>
<dbReference type="InterPro" id="IPR004365">
    <property type="entry name" value="NA-bd_OB_tRNA"/>
</dbReference>
<feature type="binding site" evidence="9">
    <location>
        <position position="361"/>
    </location>
    <ligand>
        <name>L-aspartate</name>
        <dbReference type="ChEBI" id="CHEBI:29991"/>
    </ligand>
</feature>
<feature type="region of interest" description="Aspartate" evidence="9">
    <location>
        <begin position="195"/>
        <end position="198"/>
    </location>
</feature>
<feature type="site" description="Important for tRNA non-discrimination" evidence="9">
    <location>
        <position position="88"/>
    </location>
</feature>
<evidence type="ECO:0000256" key="5">
    <source>
        <dbReference type="ARBA" id="ARBA00022741"/>
    </source>
</evidence>
<dbReference type="PANTHER" id="PTHR43450">
    <property type="entry name" value="ASPARTYL-TRNA SYNTHETASE"/>
    <property type="match status" value="1"/>
</dbReference>
<dbReference type="GO" id="GO:0004815">
    <property type="term" value="F:aspartate-tRNA ligase activity"/>
    <property type="evidence" value="ECO:0007669"/>
    <property type="project" value="UniProtKB-UniRule"/>
</dbReference>
<feature type="binding site" evidence="9">
    <location>
        <begin position="406"/>
        <end position="409"/>
    </location>
    <ligand>
        <name>ATP</name>
        <dbReference type="ChEBI" id="CHEBI:30616"/>
    </ligand>
</feature>
<keyword evidence="9" id="KW-0479">Metal-binding</keyword>
<name>A0A7J3I690_9CREN</name>
<keyword evidence="9" id="KW-0460">Magnesium</keyword>
<protein>
    <recommendedName>
        <fullName evidence="9">Aspartate--tRNA(Asp/Asn) ligase</fullName>
        <ecNumber evidence="9">6.1.1.23</ecNumber>
    </recommendedName>
    <alternativeName>
        <fullName evidence="9">Aspartyl-tRNA synthetase</fullName>
        <shortName evidence="9">AspRS</shortName>
    </alternativeName>
    <alternativeName>
        <fullName evidence="9">Non-discriminating aspartyl-tRNA synthetase</fullName>
        <shortName evidence="9">ND-AspRS</shortName>
    </alternativeName>
</protein>
<evidence type="ECO:0000256" key="4">
    <source>
        <dbReference type="ARBA" id="ARBA00022598"/>
    </source>
</evidence>
<evidence type="ECO:0000256" key="9">
    <source>
        <dbReference type="HAMAP-Rule" id="MF_02075"/>
    </source>
</evidence>
<comment type="caution">
    <text evidence="9">Lacks conserved residue(s) required for the propagation of feature annotation.</text>
</comment>
<proteinExistence type="inferred from homology"/>
<feature type="domain" description="Aminoacyl-transfer RNA synthetases class-II family profile" evidence="10">
    <location>
        <begin position="148"/>
        <end position="435"/>
    </location>
</feature>
<comment type="caution">
    <text evidence="11">The sequence shown here is derived from an EMBL/GenBank/DDBJ whole genome shotgun (WGS) entry which is preliminary data.</text>
</comment>
<dbReference type="PRINTS" id="PR01042">
    <property type="entry name" value="TRNASYNTHASP"/>
</dbReference>
<dbReference type="SUPFAM" id="SSF55681">
    <property type="entry name" value="Class II aaRS and biotin synthetases"/>
    <property type="match status" value="1"/>
</dbReference>
<dbReference type="GO" id="GO:0050560">
    <property type="term" value="F:aspartate-tRNA(Asn) ligase activity"/>
    <property type="evidence" value="ECO:0007669"/>
    <property type="project" value="UniProtKB-EC"/>
</dbReference>
<dbReference type="InterPro" id="IPR002312">
    <property type="entry name" value="Asp/Asn-tRNA-synth_IIb"/>
</dbReference>
<evidence type="ECO:0000259" key="10">
    <source>
        <dbReference type="PROSITE" id="PS50862"/>
    </source>
</evidence>
<dbReference type="EC" id="6.1.1.23" evidence="9"/>
<dbReference type="NCBIfam" id="TIGR00458">
    <property type="entry name" value="aspS_nondisc"/>
    <property type="match status" value="1"/>
</dbReference>
<dbReference type="FunFam" id="3.30.930.10:FF:000038">
    <property type="entry name" value="Aspartate--tRNA ligase"/>
    <property type="match status" value="1"/>
</dbReference>
<gene>
    <name evidence="9 11" type="primary">aspS</name>
    <name evidence="11" type="ORF">ENT87_01275</name>
    <name evidence="12" type="ORF">ENU30_03530</name>
</gene>
<evidence type="ECO:0000256" key="7">
    <source>
        <dbReference type="ARBA" id="ARBA00022917"/>
    </source>
</evidence>
<comment type="similarity">
    <text evidence="2 9">Belongs to the class-II aminoacyl-tRNA synthetase family. Type 2 subfamily.</text>
</comment>
<feature type="binding site" evidence="9">
    <location>
        <position position="173"/>
    </location>
    <ligand>
        <name>L-aspartate</name>
        <dbReference type="ChEBI" id="CHEBI:29991"/>
    </ligand>
</feature>
<feature type="binding site" evidence="9">
    <location>
        <position position="358"/>
    </location>
    <ligand>
        <name>Mg(2+)</name>
        <dbReference type="ChEBI" id="CHEBI:18420"/>
        <label>2</label>
    </ligand>
</feature>
<dbReference type="GO" id="GO:0000287">
    <property type="term" value="F:magnesium ion binding"/>
    <property type="evidence" value="ECO:0007669"/>
    <property type="project" value="UniProtKB-UniRule"/>
</dbReference>
<accession>A0A7J3I690</accession>
<dbReference type="PANTHER" id="PTHR43450:SF1">
    <property type="entry name" value="ASPARTATE--TRNA LIGASE, CYTOPLASMIC"/>
    <property type="match status" value="1"/>
</dbReference>
<comment type="function">
    <text evidence="9">Aspartyl-tRNA synthetase with relaxed tRNA specificity since it is able to aspartylate not only its cognate tRNA(Asp) but also tRNA(Asn). Reaction proceeds in two steps: L-aspartate is first activated by ATP to form Asp-AMP and then transferred to the acceptor end of tRNA(Asp/Asn).</text>
</comment>
<dbReference type="Gene3D" id="3.30.930.10">
    <property type="entry name" value="Bira Bifunctional Protein, Domain 2"/>
    <property type="match status" value="1"/>
</dbReference>
<evidence type="ECO:0000256" key="6">
    <source>
        <dbReference type="ARBA" id="ARBA00022840"/>
    </source>
</evidence>
<keyword evidence="4 9" id="KW-0436">Ligase</keyword>
<dbReference type="Pfam" id="PF00152">
    <property type="entry name" value="tRNA-synt_2"/>
    <property type="match status" value="1"/>
</dbReference>
<feature type="binding site" evidence="9">
    <location>
        <position position="358"/>
    </location>
    <ligand>
        <name>ATP</name>
        <dbReference type="ChEBI" id="CHEBI:30616"/>
    </ligand>
</feature>
<comment type="cofactor">
    <cofactor evidence="9">
        <name>Mg(2+)</name>
        <dbReference type="ChEBI" id="CHEBI:18420"/>
    </cofactor>
    <text evidence="9">Binds 3 Mg(2+) cations per subunit. The strongest magnesium site (Mg1) is bound to the beta- and gamma-phosphates of ATP and four water molecules complete its coordination sphere.</text>
</comment>
<comment type="subcellular location">
    <subcellularLocation>
        <location evidence="1 9">Cytoplasm</location>
    </subcellularLocation>
</comment>
<evidence type="ECO:0000313" key="12">
    <source>
        <dbReference type="EMBL" id="HGQ18039.1"/>
    </source>
</evidence>
<dbReference type="HAMAP" id="MF_02075">
    <property type="entry name" value="Asp_tRNA_synth_type2"/>
    <property type="match status" value="1"/>
</dbReference>
<feature type="binding site" evidence="9">
    <location>
        <begin position="216"/>
        <end position="218"/>
    </location>
    <ligand>
        <name>ATP</name>
        <dbReference type="ChEBI" id="CHEBI:30616"/>
    </ligand>
</feature>
<evidence type="ECO:0000313" key="11">
    <source>
        <dbReference type="EMBL" id="HGN36173.1"/>
    </source>
</evidence>
<evidence type="ECO:0000256" key="8">
    <source>
        <dbReference type="ARBA" id="ARBA00023146"/>
    </source>
</evidence>
<dbReference type="InterPro" id="IPR004364">
    <property type="entry name" value="Aa-tRNA-synt_II"/>
</dbReference>
<dbReference type="GO" id="GO:0005829">
    <property type="term" value="C:cytosol"/>
    <property type="evidence" value="ECO:0007669"/>
    <property type="project" value="TreeGrafter"/>
</dbReference>
<feature type="binding site" evidence="9">
    <location>
        <position position="365"/>
    </location>
    <ligand>
        <name>L-aspartate</name>
        <dbReference type="ChEBI" id="CHEBI:29991"/>
    </ligand>
</feature>
<keyword evidence="7 9" id="KW-0648">Protein biosynthesis</keyword>
<dbReference type="InterPro" id="IPR045864">
    <property type="entry name" value="aa-tRNA-synth_II/BPL/LPL"/>
</dbReference>
<dbReference type="Pfam" id="PF01336">
    <property type="entry name" value="tRNA_anti-codon"/>
    <property type="match status" value="1"/>
</dbReference>
<evidence type="ECO:0000256" key="2">
    <source>
        <dbReference type="ARBA" id="ARBA00005312"/>
    </source>
</evidence>
<keyword evidence="5 9" id="KW-0547">Nucleotide-binding</keyword>
<dbReference type="InterPro" id="IPR012340">
    <property type="entry name" value="NA-bd_OB-fold"/>
</dbReference>
<feature type="binding site" evidence="9">
    <location>
        <position position="216"/>
    </location>
    <ligand>
        <name>L-aspartate</name>
        <dbReference type="ChEBI" id="CHEBI:29991"/>
    </ligand>
</feature>
<keyword evidence="6 9" id="KW-0067">ATP-binding</keyword>
<dbReference type="InterPro" id="IPR004523">
    <property type="entry name" value="Asp-tRNA_synthase_2"/>
</dbReference>
<organism evidence="11">
    <name type="scientific">Ignisphaera aggregans</name>
    <dbReference type="NCBI Taxonomy" id="334771"/>
    <lineage>
        <taxon>Archaea</taxon>
        <taxon>Thermoproteota</taxon>
        <taxon>Thermoprotei</taxon>
        <taxon>Desulfurococcales</taxon>
        <taxon>Desulfurococcaceae</taxon>
        <taxon>Ignisphaera</taxon>
    </lineage>
</organism>
<comment type="subunit">
    <text evidence="9">Homodimer.</text>
</comment>
<dbReference type="GO" id="GO:0017101">
    <property type="term" value="C:aminoacyl-tRNA synthetase multienzyme complex"/>
    <property type="evidence" value="ECO:0007669"/>
    <property type="project" value="TreeGrafter"/>
</dbReference>